<dbReference type="GO" id="GO:0016787">
    <property type="term" value="F:hydrolase activity"/>
    <property type="evidence" value="ECO:0007669"/>
    <property type="project" value="UniProtKB-KW"/>
</dbReference>
<evidence type="ECO:0000313" key="2">
    <source>
        <dbReference type="EMBL" id="KAA8885696.1"/>
    </source>
</evidence>
<dbReference type="InterPro" id="IPR029058">
    <property type="entry name" value="AB_hydrolase_fold"/>
</dbReference>
<dbReference type="PANTHER" id="PTHR37017:SF11">
    <property type="entry name" value="ESTERASE_LIPASE_THIOESTERASE DOMAIN-CONTAINING PROTEIN"/>
    <property type="match status" value="1"/>
</dbReference>
<dbReference type="PANTHER" id="PTHR37017">
    <property type="entry name" value="AB HYDROLASE-1 DOMAIN-CONTAINING PROTEIN-RELATED"/>
    <property type="match status" value="1"/>
</dbReference>
<dbReference type="RefSeq" id="WP_150405254.1">
    <property type="nucleotide sequence ID" value="NZ_VXLC01000015.1"/>
</dbReference>
<dbReference type="Proteomes" id="UP000323876">
    <property type="component" value="Unassembled WGS sequence"/>
</dbReference>
<reference evidence="2 3" key="1">
    <citation type="submission" date="2019-09" db="EMBL/GenBank/DDBJ databases">
        <authorList>
            <person name="Wang X."/>
        </authorList>
    </citation>
    <scope>NUCLEOTIDE SEQUENCE [LARGE SCALE GENOMIC DNA]</scope>
    <source>
        <strain evidence="2 3">CICC 11023</strain>
    </source>
</reference>
<dbReference type="OrthoDB" id="9814966at2"/>
<accession>A0A5N0E9R4</accession>
<dbReference type="Gene3D" id="3.40.50.1820">
    <property type="entry name" value="alpha/beta hydrolase"/>
    <property type="match status" value="1"/>
</dbReference>
<keyword evidence="3" id="KW-1185">Reference proteome</keyword>
<dbReference type="InterPro" id="IPR052897">
    <property type="entry name" value="Sec-Metab_Biosynth_Hydrolase"/>
</dbReference>
<dbReference type="EMBL" id="VXLC01000015">
    <property type="protein sequence ID" value="KAA8885696.1"/>
    <property type="molecule type" value="Genomic_DNA"/>
</dbReference>
<name>A0A5N0E9R4_9NOCA</name>
<dbReference type="InterPro" id="IPR000073">
    <property type="entry name" value="AB_hydrolase_1"/>
</dbReference>
<dbReference type="Pfam" id="PF12697">
    <property type="entry name" value="Abhydrolase_6"/>
    <property type="match status" value="1"/>
</dbReference>
<proteinExistence type="predicted"/>
<keyword evidence="2" id="KW-0378">Hydrolase</keyword>
<dbReference type="SUPFAM" id="SSF53474">
    <property type="entry name" value="alpha/beta-Hydrolases"/>
    <property type="match status" value="1"/>
</dbReference>
<feature type="domain" description="AB hydrolase-1" evidence="1">
    <location>
        <begin position="16"/>
        <end position="235"/>
    </location>
</feature>
<dbReference type="AlphaFoldDB" id="A0A5N0E9R4"/>
<organism evidence="2 3">
    <name type="scientific">Nocardia colli</name>
    <dbReference type="NCBI Taxonomy" id="2545717"/>
    <lineage>
        <taxon>Bacteria</taxon>
        <taxon>Bacillati</taxon>
        <taxon>Actinomycetota</taxon>
        <taxon>Actinomycetes</taxon>
        <taxon>Mycobacteriales</taxon>
        <taxon>Nocardiaceae</taxon>
        <taxon>Nocardia</taxon>
    </lineage>
</organism>
<gene>
    <name evidence="2" type="ORF">F3087_29140</name>
</gene>
<protein>
    <submittedName>
        <fullName evidence="2">Alpha/beta hydrolase</fullName>
    </submittedName>
</protein>
<evidence type="ECO:0000313" key="3">
    <source>
        <dbReference type="Proteomes" id="UP000323876"/>
    </source>
</evidence>
<comment type="caution">
    <text evidence="2">The sequence shown here is derived from an EMBL/GenBank/DDBJ whole genome shotgun (WGS) entry which is preliminary data.</text>
</comment>
<evidence type="ECO:0000259" key="1">
    <source>
        <dbReference type="Pfam" id="PF12697"/>
    </source>
</evidence>
<sequence length="253" mass="26352">MERTNILSTSNPMLMLVHGALTDASIWHPVIARLHSSGHTVLAPALPMRSLEQDAAYLAAVITAVGRPVVLAGHSYAGAVISHPAIAATGAVRALVYIAAFQPDTGESVGELNAEFPGSLLTPDNLAITPNPLGGQDLTLRPDRFAEVYAGDLDPALAAVLAAAQRPIEPAALAETLPGEPAWRSIPSWALITTQDNSLPPQTMRFMAGRAESRTTAVDSAHAVPAARPDVVAEVILDATRTVTPADHPLIGA</sequence>